<evidence type="ECO:0000256" key="6">
    <source>
        <dbReference type="ARBA" id="ARBA00022679"/>
    </source>
</evidence>
<dbReference type="EMBL" id="VFLP01000111">
    <property type="protein sequence ID" value="TRX87890.1"/>
    <property type="molecule type" value="Genomic_DNA"/>
</dbReference>
<proteinExistence type="inferred from homology"/>
<accession>A0A553HIU2</accession>
<comment type="subcellular location">
    <subcellularLocation>
        <location evidence="1">Membrane</location>
        <topology evidence="1">Single-pass type II membrane protein</topology>
    </subcellularLocation>
</comment>
<dbReference type="PANTHER" id="PTHR23033">
    <property type="entry name" value="BETA1,3-GALACTOSYLTRANSFERASE"/>
    <property type="match status" value="1"/>
</dbReference>
<evidence type="ECO:0000256" key="4">
    <source>
        <dbReference type="ARBA" id="ARBA00012557"/>
    </source>
</evidence>
<reference evidence="15" key="1">
    <citation type="submission" date="2019-06" db="EMBL/GenBank/DDBJ databases">
        <title>Draft genome sequence of the griseofulvin-producing fungus Xylaria cubensis strain G536.</title>
        <authorList>
            <person name="Mead M.E."/>
            <person name="Raja H.A."/>
            <person name="Steenwyk J.L."/>
            <person name="Knowles S.L."/>
            <person name="Oberlies N.H."/>
            <person name="Rokas A."/>
        </authorList>
    </citation>
    <scope>NUCLEOTIDE SEQUENCE [LARGE SCALE GENOMIC DNA]</scope>
    <source>
        <strain evidence="15">G536</strain>
    </source>
</reference>
<dbReference type="InterPro" id="IPR026050">
    <property type="entry name" value="C1GALT1/C1GALT1_chp1"/>
</dbReference>
<evidence type="ECO:0000259" key="13">
    <source>
        <dbReference type="Pfam" id="PF02434"/>
    </source>
</evidence>
<evidence type="ECO:0000313" key="15">
    <source>
        <dbReference type="Proteomes" id="UP000319160"/>
    </source>
</evidence>
<keyword evidence="8" id="KW-0547">Nucleotide-binding</keyword>
<keyword evidence="5" id="KW-0328">Glycosyltransferase</keyword>
<evidence type="ECO:0000256" key="2">
    <source>
        <dbReference type="ARBA" id="ARBA00004922"/>
    </source>
</evidence>
<evidence type="ECO:0000256" key="8">
    <source>
        <dbReference type="ARBA" id="ARBA00022741"/>
    </source>
</evidence>
<comment type="similarity">
    <text evidence="3">Belongs to the glycosyltransferase 31 family. Beta3-Gal-T subfamily.</text>
</comment>
<gene>
    <name evidence="14" type="ORF">FHL15_011206</name>
</gene>
<dbReference type="Pfam" id="PF02434">
    <property type="entry name" value="Fringe"/>
    <property type="match status" value="1"/>
</dbReference>
<protein>
    <recommendedName>
        <fullName evidence="4">N-acetylgalactosaminide beta-1,3-galactosyltransferase</fullName>
        <ecNumber evidence="4">2.4.1.122</ecNumber>
    </recommendedName>
</protein>
<dbReference type="PANTHER" id="PTHR23033:SF47">
    <property type="entry name" value="APPLE DOMAIN-CONTAINING PROTEIN-RELATED"/>
    <property type="match status" value="1"/>
</dbReference>
<feature type="transmembrane region" description="Helical" evidence="12">
    <location>
        <begin position="14"/>
        <end position="31"/>
    </location>
</feature>
<dbReference type="Proteomes" id="UP000319160">
    <property type="component" value="Unassembled WGS sequence"/>
</dbReference>
<comment type="caution">
    <text evidence="14">The sequence shown here is derived from an EMBL/GenBank/DDBJ whole genome shotgun (WGS) entry which is preliminary data.</text>
</comment>
<evidence type="ECO:0000256" key="5">
    <source>
        <dbReference type="ARBA" id="ARBA00022676"/>
    </source>
</evidence>
<evidence type="ECO:0000256" key="9">
    <source>
        <dbReference type="ARBA" id="ARBA00022968"/>
    </source>
</evidence>
<comment type="pathway">
    <text evidence="2">Protein modification; protein glycosylation.</text>
</comment>
<evidence type="ECO:0000313" key="14">
    <source>
        <dbReference type="EMBL" id="TRX87890.1"/>
    </source>
</evidence>
<keyword evidence="15" id="KW-1185">Reference proteome</keyword>
<dbReference type="EC" id="2.4.1.122" evidence="4"/>
<feature type="domain" description="Fringe-like glycosyltransferase" evidence="13">
    <location>
        <begin position="186"/>
        <end position="277"/>
    </location>
</feature>
<keyword evidence="9" id="KW-0735">Signal-anchor</keyword>
<keyword evidence="6" id="KW-0808">Transferase</keyword>
<dbReference type="GO" id="GO:0016263">
    <property type="term" value="F:glycoprotein-N-acetylgalactosamine 3-beta-galactosyltransferase activity"/>
    <property type="evidence" value="ECO:0007669"/>
    <property type="project" value="UniProtKB-EC"/>
</dbReference>
<evidence type="ECO:0000256" key="10">
    <source>
        <dbReference type="ARBA" id="ARBA00022989"/>
    </source>
</evidence>
<dbReference type="OrthoDB" id="414175at2759"/>
<keyword evidence="7 12" id="KW-0812">Transmembrane</keyword>
<sequence>MPLLPFIPPSRRRLSIYFGTILVSLIFYVFLSSLRDLVGSLEGVKSVQYPYNGKGPCALYEGLEDIFVVIRTGSNELHEKLPSILNTTMICVPHYGIWSDWEETYSGLHIANALDDIETDLLAHHSDFEYYRRLQEGGPGGFSPEEITSWSHASNTQFGRDTPAWKLDKWKFLPLAKKVYAQSPLSPWYMFIECDTYVFWDSLLNWLLRFDHTQPFYIGRQMNMGDNLFAYGGAGIIVSNPAMVMLVERYTSNEKFYNDFTIGQWAGDVVFGKVMSDAGISLSKAWPTLEGDMPATLEFKSTSSTGHPFWCYYATTYHHMSPDDIVSYYEFEQSWKLTSDGFPRNGDVFRHLAYSMMASEALNWDNLSNKIETEDASFEECRRICEARPDCVQFSLSSRICKTSNTVKLGYKQEQPSAEQVHSGWIKRRVKAFMDVNEASCSGQQWI</sequence>
<keyword evidence="11 12" id="KW-0472">Membrane</keyword>
<evidence type="ECO:0000256" key="12">
    <source>
        <dbReference type="SAM" id="Phobius"/>
    </source>
</evidence>
<evidence type="ECO:0000256" key="11">
    <source>
        <dbReference type="ARBA" id="ARBA00023136"/>
    </source>
</evidence>
<dbReference type="GO" id="GO:0016020">
    <property type="term" value="C:membrane"/>
    <property type="evidence" value="ECO:0007669"/>
    <property type="project" value="UniProtKB-SubCell"/>
</dbReference>
<organism evidence="14 15">
    <name type="scientific">Xylaria flabelliformis</name>
    <dbReference type="NCBI Taxonomy" id="2512241"/>
    <lineage>
        <taxon>Eukaryota</taxon>
        <taxon>Fungi</taxon>
        <taxon>Dikarya</taxon>
        <taxon>Ascomycota</taxon>
        <taxon>Pezizomycotina</taxon>
        <taxon>Sordariomycetes</taxon>
        <taxon>Xylariomycetidae</taxon>
        <taxon>Xylariales</taxon>
        <taxon>Xylariaceae</taxon>
        <taxon>Xylaria</taxon>
    </lineage>
</organism>
<dbReference type="STRING" id="2512241.A0A553HIU2"/>
<evidence type="ECO:0000256" key="7">
    <source>
        <dbReference type="ARBA" id="ARBA00022692"/>
    </source>
</evidence>
<keyword evidence="10 12" id="KW-1133">Transmembrane helix</keyword>
<dbReference type="AlphaFoldDB" id="A0A553HIU2"/>
<dbReference type="InterPro" id="IPR003378">
    <property type="entry name" value="Fringe-like_glycosylTrfase"/>
</dbReference>
<name>A0A553HIU2_9PEZI</name>
<evidence type="ECO:0000256" key="3">
    <source>
        <dbReference type="ARBA" id="ARBA00006462"/>
    </source>
</evidence>
<dbReference type="Gene3D" id="3.90.550.50">
    <property type="match status" value="1"/>
</dbReference>
<dbReference type="GO" id="GO:0000166">
    <property type="term" value="F:nucleotide binding"/>
    <property type="evidence" value="ECO:0007669"/>
    <property type="project" value="UniProtKB-KW"/>
</dbReference>
<evidence type="ECO:0000256" key="1">
    <source>
        <dbReference type="ARBA" id="ARBA00004606"/>
    </source>
</evidence>